<dbReference type="Gene3D" id="3.80.30.30">
    <property type="match status" value="1"/>
</dbReference>
<dbReference type="GO" id="GO:0046872">
    <property type="term" value="F:metal ion binding"/>
    <property type="evidence" value="ECO:0007669"/>
    <property type="project" value="UniProtKB-KW"/>
</dbReference>
<sequence length="401" mass="45124">MRSQLQNSDIATRSTDETPGCQAASTLALVDVPNVFYIAVMARSERTVDADVRRGRGALSRDNGRFERLRHVDEGDGWDIPEELGTLRTEVSEERPRSLINYVNSPDLSFDRTINPYRGCEHGCIYCFARPTHAWLGLSPGLDFETKLVARPDAPALLAHELRRRRYKVAPIAIGTNTDPYQPIERDRGIMRACLQVLSDFRHPVMIATKGTLIERDLDILSEMAAQNLVRVGITITTLDADLNRRMEPRVPSPKRRLATIRKLTDAGIPVRVMVSPVVPGLTDPEIEAILETARDAGSVAATWAMLRLPHEVAPLWEEWMDAHYPDRKSRVMSKLREMHGGKVYSAEWFKRTRGEGAFAQLIAHRFTKARKRLGLDQTLPMPDCTRFAPPPALGDQLSLF</sequence>
<dbReference type="AlphaFoldDB" id="A0A1M5VSM9"/>
<organism evidence="5 6">
    <name type="scientific">Marivita hallyeonensis</name>
    <dbReference type="NCBI Taxonomy" id="996342"/>
    <lineage>
        <taxon>Bacteria</taxon>
        <taxon>Pseudomonadati</taxon>
        <taxon>Pseudomonadota</taxon>
        <taxon>Alphaproteobacteria</taxon>
        <taxon>Rhodobacterales</taxon>
        <taxon>Roseobacteraceae</taxon>
        <taxon>Marivita</taxon>
    </lineage>
</organism>
<gene>
    <name evidence="5" type="ORF">SAMN05443551_3054</name>
</gene>
<protein>
    <submittedName>
        <fullName evidence="5">DNA repair photolyase</fullName>
    </submittedName>
</protein>
<dbReference type="PROSITE" id="PS51918">
    <property type="entry name" value="RADICAL_SAM"/>
    <property type="match status" value="1"/>
</dbReference>
<evidence type="ECO:0000313" key="5">
    <source>
        <dbReference type="EMBL" id="SHH78265.1"/>
    </source>
</evidence>
<dbReference type="STRING" id="996342.SAMN05443551_3054"/>
<dbReference type="Proteomes" id="UP000184221">
    <property type="component" value="Unassembled WGS sequence"/>
</dbReference>
<evidence type="ECO:0000259" key="4">
    <source>
        <dbReference type="PROSITE" id="PS51918"/>
    </source>
</evidence>
<keyword evidence="2" id="KW-0408">Iron</keyword>
<dbReference type="CDD" id="cd01335">
    <property type="entry name" value="Radical_SAM"/>
    <property type="match status" value="1"/>
</dbReference>
<proteinExistence type="predicted"/>
<dbReference type="GO" id="GO:0016829">
    <property type="term" value="F:lyase activity"/>
    <property type="evidence" value="ECO:0007669"/>
    <property type="project" value="UniProtKB-KW"/>
</dbReference>
<dbReference type="InterPro" id="IPR007197">
    <property type="entry name" value="rSAM"/>
</dbReference>
<keyword evidence="5" id="KW-0456">Lyase</keyword>
<evidence type="ECO:0000256" key="3">
    <source>
        <dbReference type="ARBA" id="ARBA00023014"/>
    </source>
</evidence>
<name>A0A1M5VSM9_9RHOB</name>
<dbReference type="InterPro" id="IPR058240">
    <property type="entry name" value="rSAM_sf"/>
</dbReference>
<evidence type="ECO:0000256" key="1">
    <source>
        <dbReference type="ARBA" id="ARBA00022723"/>
    </source>
</evidence>
<dbReference type="NCBIfam" id="NF033668">
    <property type="entry name" value="rSAM_PA0069"/>
    <property type="match status" value="1"/>
</dbReference>
<dbReference type="InterPro" id="IPR006638">
    <property type="entry name" value="Elp3/MiaA/NifB-like_rSAM"/>
</dbReference>
<dbReference type="SFLD" id="SFLDS00029">
    <property type="entry name" value="Radical_SAM"/>
    <property type="match status" value="1"/>
</dbReference>
<evidence type="ECO:0000256" key="2">
    <source>
        <dbReference type="ARBA" id="ARBA00023004"/>
    </source>
</evidence>
<dbReference type="EMBL" id="FQXC01000004">
    <property type="protein sequence ID" value="SHH78265.1"/>
    <property type="molecule type" value="Genomic_DNA"/>
</dbReference>
<dbReference type="PANTHER" id="PTHR43432">
    <property type="entry name" value="SLR0285 PROTEIN"/>
    <property type="match status" value="1"/>
</dbReference>
<reference evidence="5 6" key="1">
    <citation type="submission" date="2016-11" db="EMBL/GenBank/DDBJ databases">
        <authorList>
            <person name="Jaros S."/>
            <person name="Januszkiewicz K."/>
            <person name="Wedrychowicz H."/>
        </authorList>
    </citation>
    <scope>NUCLEOTIDE SEQUENCE [LARGE SCALE GENOMIC DNA]</scope>
    <source>
        <strain evidence="5 6">DSM 29431</strain>
    </source>
</reference>
<dbReference type="SMART" id="SM00729">
    <property type="entry name" value="Elp3"/>
    <property type="match status" value="1"/>
</dbReference>
<keyword evidence="1" id="KW-0479">Metal-binding</keyword>
<keyword evidence="6" id="KW-1185">Reference proteome</keyword>
<keyword evidence="3" id="KW-0411">Iron-sulfur</keyword>
<dbReference type="GO" id="GO:0051536">
    <property type="term" value="F:iron-sulfur cluster binding"/>
    <property type="evidence" value="ECO:0007669"/>
    <property type="project" value="UniProtKB-KW"/>
</dbReference>
<dbReference type="PANTHER" id="PTHR43432:SF3">
    <property type="entry name" value="SLR0285 PROTEIN"/>
    <property type="match status" value="1"/>
</dbReference>
<dbReference type="SUPFAM" id="SSF102114">
    <property type="entry name" value="Radical SAM enzymes"/>
    <property type="match status" value="1"/>
</dbReference>
<feature type="domain" description="Radical SAM core" evidence="4">
    <location>
        <begin position="106"/>
        <end position="343"/>
    </location>
</feature>
<dbReference type="InterPro" id="IPR040086">
    <property type="entry name" value="MJ0683-like"/>
</dbReference>
<accession>A0A1M5VSM9</accession>
<evidence type="ECO:0000313" key="6">
    <source>
        <dbReference type="Proteomes" id="UP000184221"/>
    </source>
</evidence>
<dbReference type="Pfam" id="PF04055">
    <property type="entry name" value="Radical_SAM"/>
    <property type="match status" value="1"/>
</dbReference>
<dbReference type="SFLD" id="SFLDG01084">
    <property type="entry name" value="Uncharacterised_Radical_SAM_Su"/>
    <property type="match status" value="1"/>
</dbReference>